<dbReference type="SUPFAM" id="SSF46942">
    <property type="entry name" value="Elongation factor TFIIS domain 2"/>
    <property type="match status" value="1"/>
</dbReference>
<feature type="compositionally biased region" description="Polar residues" evidence="5">
    <location>
        <begin position="668"/>
        <end position="677"/>
    </location>
</feature>
<feature type="compositionally biased region" description="Pro residues" evidence="5">
    <location>
        <begin position="497"/>
        <end position="506"/>
    </location>
</feature>
<dbReference type="GO" id="GO:0006351">
    <property type="term" value="P:DNA-templated transcription"/>
    <property type="evidence" value="ECO:0007669"/>
    <property type="project" value="InterPro"/>
</dbReference>
<feature type="region of interest" description="Disordered" evidence="5">
    <location>
        <begin position="627"/>
        <end position="685"/>
    </location>
</feature>
<evidence type="ECO:0000256" key="2">
    <source>
        <dbReference type="ARBA" id="ARBA00022771"/>
    </source>
</evidence>
<feature type="compositionally biased region" description="Basic and acidic residues" evidence="5">
    <location>
        <begin position="10"/>
        <end position="27"/>
    </location>
</feature>
<feature type="region of interest" description="Disordered" evidence="5">
    <location>
        <begin position="483"/>
        <end position="531"/>
    </location>
</feature>
<dbReference type="Pfam" id="PF07744">
    <property type="entry name" value="SPOC"/>
    <property type="match status" value="1"/>
</dbReference>
<dbReference type="Pfam" id="PF07500">
    <property type="entry name" value="TFIIS_M"/>
    <property type="match status" value="1"/>
</dbReference>
<feature type="non-terminal residue" evidence="8">
    <location>
        <position position="1158"/>
    </location>
</feature>
<dbReference type="PROSITE" id="PS50016">
    <property type="entry name" value="ZF_PHD_2"/>
    <property type="match status" value="1"/>
</dbReference>
<dbReference type="Gene3D" id="3.30.40.10">
    <property type="entry name" value="Zinc/RING finger domain, C3HC4 (zinc finger)"/>
    <property type="match status" value="1"/>
</dbReference>
<dbReference type="AlphaFoldDB" id="A0A7R9Q3H3"/>
<feature type="compositionally biased region" description="Basic and acidic residues" evidence="5">
    <location>
        <begin position="297"/>
        <end position="322"/>
    </location>
</feature>
<feature type="compositionally biased region" description="Basic and acidic residues" evidence="5">
    <location>
        <begin position="513"/>
        <end position="522"/>
    </location>
</feature>
<keyword evidence="3" id="KW-0862">Zinc</keyword>
<gene>
    <name evidence="8" type="ORF">OSB1V03_LOCUS11288</name>
</gene>
<dbReference type="CDD" id="cd15552">
    <property type="entry name" value="PHD_PHF3_like"/>
    <property type="match status" value="1"/>
</dbReference>
<evidence type="ECO:0000256" key="1">
    <source>
        <dbReference type="ARBA" id="ARBA00022723"/>
    </source>
</evidence>
<proteinExistence type="predicted"/>
<evidence type="ECO:0000313" key="8">
    <source>
        <dbReference type="EMBL" id="CAD7630877.1"/>
    </source>
</evidence>
<feature type="domain" description="PHD-type" evidence="6">
    <location>
        <begin position="208"/>
        <end position="262"/>
    </location>
</feature>
<feature type="region of interest" description="Disordered" evidence="5">
    <location>
        <begin position="891"/>
        <end position="929"/>
    </location>
</feature>
<feature type="compositionally biased region" description="Basic and acidic residues" evidence="5">
    <location>
        <begin position="891"/>
        <end position="901"/>
    </location>
</feature>
<feature type="region of interest" description="Disordered" evidence="5">
    <location>
        <begin position="297"/>
        <end position="453"/>
    </location>
</feature>
<keyword evidence="1" id="KW-0479">Metal-binding</keyword>
<dbReference type="GO" id="GO:0005634">
    <property type="term" value="C:nucleus"/>
    <property type="evidence" value="ECO:0007669"/>
    <property type="project" value="TreeGrafter"/>
</dbReference>
<feature type="compositionally biased region" description="Low complexity" evidence="5">
    <location>
        <begin position="356"/>
        <end position="382"/>
    </location>
</feature>
<dbReference type="SUPFAM" id="SSF160481">
    <property type="entry name" value="BRK domain-like"/>
    <property type="match status" value="1"/>
</dbReference>
<dbReference type="InterPro" id="IPR013083">
    <property type="entry name" value="Znf_RING/FYVE/PHD"/>
</dbReference>
<feature type="compositionally biased region" description="Low complexity" evidence="5">
    <location>
        <begin position="978"/>
        <end position="994"/>
    </location>
</feature>
<keyword evidence="2 4" id="KW-0863">Zinc-finger</keyword>
<reference evidence="8" key="1">
    <citation type="submission" date="2020-11" db="EMBL/GenBank/DDBJ databases">
        <authorList>
            <person name="Tran Van P."/>
        </authorList>
    </citation>
    <scope>NUCLEOTIDE SEQUENCE</scope>
</reference>
<accession>A0A7R9Q3H3</accession>
<name>A0A7R9Q3H3_9ACAR</name>
<dbReference type="SUPFAM" id="SSF57903">
    <property type="entry name" value="FYVE/PHD zinc finger"/>
    <property type="match status" value="1"/>
</dbReference>
<organism evidence="8">
    <name type="scientific">Medioppia subpectinata</name>
    <dbReference type="NCBI Taxonomy" id="1979941"/>
    <lineage>
        <taxon>Eukaryota</taxon>
        <taxon>Metazoa</taxon>
        <taxon>Ecdysozoa</taxon>
        <taxon>Arthropoda</taxon>
        <taxon>Chelicerata</taxon>
        <taxon>Arachnida</taxon>
        <taxon>Acari</taxon>
        <taxon>Acariformes</taxon>
        <taxon>Sarcoptiformes</taxon>
        <taxon>Oribatida</taxon>
        <taxon>Brachypylina</taxon>
        <taxon>Oppioidea</taxon>
        <taxon>Oppiidae</taxon>
        <taxon>Medioppia</taxon>
    </lineage>
</organism>
<dbReference type="PANTHER" id="PTHR11477:SF51">
    <property type="entry name" value="PROTEIN PARTNER OF SNF, ISOFORM B"/>
    <property type="match status" value="1"/>
</dbReference>
<dbReference type="PROSITE" id="PS51321">
    <property type="entry name" value="TFIIS_CENTRAL"/>
    <property type="match status" value="1"/>
</dbReference>
<feature type="compositionally biased region" description="Gly residues" evidence="5">
    <location>
        <begin position="437"/>
        <end position="446"/>
    </location>
</feature>
<feature type="domain" description="TFIIS central" evidence="7">
    <location>
        <begin position="687"/>
        <end position="808"/>
    </location>
</feature>
<dbReference type="OrthoDB" id="1884872at2759"/>
<dbReference type="Proteomes" id="UP000759131">
    <property type="component" value="Unassembled WGS sequence"/>
</dbReference>
<feature type="compositionally biased region" description="Polar residues" evidence="5">
    <location>
        <begin position="338"/>
        <end position="355"/>
    </location>
</feature>
<dbReference type="InterPro" id="IPR012921">
    <property type="entry name" value="SPOC_C"/>
</dbReference>
<dbReference type="InterPro" id="IPR036575">
    <property type="entry name" value="TFIIS_cen_dom_sf"/>
</dbReference>
<keyword evidence="9" id="KW-1185">Reference proteome</keyword>
<feature type="compositionally biased region" description="Low complexity" evidence="5">
    <location>
        <begin position="627"/>
        <end position="636"/>
    </location>
</feature>
<evidence type="ECO:0000259" key="7">
    <source>
        <dbReference type="PROSITE" id="PS51321"/>
    </source>
</evidence>
<sequence>MCDSPTNKKARMDGRERKTSASGDDSKSSGGGGHHMTTATAPLNKPTATAAAETSELDDVIAALREAEGSAAEDDSRGHTDAGDKSLTPRESARQQRTRRKPKRWDDDEVEVDFSGQLGILAENQLKSEGGGEPTVGESEATPAKSGSDGNNAAAKRHLADKTTNNESADGKRQKANDSQISSPNEDIDDGDDDESGSDFGSEDDPDKLWCFCRQPHDERFMIGCDSCDEWFHGKCVNVTKQQGRVMEKEGREWLCPTCVKGIGDGVPRDELKRLADAKRTKLEADERVRAQTKRIAREKFLKREKTRLENAAKHRDRRRDSTGGGGAGTETNKRSAQKQSSGDKSSAVPTKSPNAGSAAVAAAAQPPGATAAAILAKKLSISQMPPKKRELHLRLETEESEKLKKLIKSSKKDLNKKMAKKSAKDGSQRRRKSDSGSGGGGGGGAASELDSISKVVQIVRKPETKKKHKDAIDFSVQDLFKAEPIKKQMSTGTTPPSTPATPGPQTPFGRKQSSDSRRVSISERQCPAGCGRTATNPALSIYCNTECIDTHVSDMLKVLRAHRRERSDSGSSRAIKELDRRVVVVEKSSGRLLSGKEAIPEREVLDYIKSNQTYELFRSSSMKDTTITTNANTSSSKKKDESSSAKSPLLSPQKSQRNSRSDEKNRTPISRSNSRSGADFEGADPIRANVRTTLKDTLINRCKEANETLVSSSDIQKTANHIEEELFKLFNKDTSGKYRNRYRSLLFNLKDTKNQGLFRKVVNGKISPERLVQMSADELASSELAKWREREKISMLDAIKRDAADKVNQVIVKKTHKGEELIESGGIVGETANEAKPDDSKASTPTTTSTSGVSTLLDDLMGGSSVDTTSQHRQHLFSNNCRICLNKQTDDTTGKSDSKSGHHSSRLGSEGATTTPRPTPKRVRVDSESANKILLEAEKLTSAAAAATAATVATAKSALKRTASADTDDNSQEQPTSTVSLSSPEVPSSSSASRPVWKGTIFMQDVAKFAANAVKVSGTAVDYLSQDVTDTIAVCGRIAPEQVLDYVKKLKYSSRSEIGLVKFVSRKEDRIGYDAFFEYLDSRGRYGVVGGSGGLKDFYILPLPRNKDVPDVLLPFEGPGLDKKSIRPNLLLGIIIRSKKHVPSQAPQNSTNSRGRS</sequence>
<dbReference type="InterPro" id="IPR037259">
    <property type="entry name" value="BRK_sf"/>
</dbReference>
<dbReference type="SMART" id="SM00510">
    <property type="entry name" value="TFS2M"/>
    <property type="match status" value="1"/>
</dbReference>
<feature type="region of interest" description="Disordered" evidence="5">
    <location>
        <begin position="1"/>
        <end position="204"/>
    </location>
</feature>
<dbReference type="InterPro" id="IPR003618">
    <property type="entry name" value="TFIIS_cen_dom"/>
</dbReference>
<dbReference type="InterPro" id="IPR011011">
    <property type="entry name" value="Znf_FYVE_PHD"/>
</dbReference>
<dbReference type="InterPro" id="IPR019787">
    <property type="entry name" value="Znf_PHD-finger"/>
</dbReference>
<evidence type="ECO:0000256" key="3">
    <source>
        <dbReference type="ARBA" id="ARBA00022833"/>
    </source>
</evidence>
<dbReference type="EMBL" id="OC863238">
    <property type="protein sequence ID" value="CAD7630877.1"/>
    <property type="molecule type" value="Genomic_DNA"/>
</dbReference>
<dbReference type="InterPro" id="IPR019786">
    <property type="entry name" value="Zinc_finger_PHD-type_CS"/>
</dbReference>
<feature type="compositionally biased region" description="Basic and acidic residues" evidence="5">
    <location>
        <begin position="74"/>
        <end position="94"/>
    </location>
</feature>
<feature type="compositionally biased region" description="Acidic residues" evidence="5">
    <location>
        <begin position="186"/>
        <end position="204"/>
    </location>
</feature>
<dbReference type="InterPro" id="IPR001965">
    <property type="entry name" value="Znf_PHD"/>
</dbReference>
<feature type="compositionally biased region" description="Low complexity" evidence="5">
    <location>
        <begin position="843"/>
        <end position="856"/>
    </location>
</feature>
<protein>
    <submittedName>
        <fullName evidence="8">Uncharacterized protein</fullName>
    </submittedName>
</protein>
<evidence type="ECO:0000256" key="4">
    <source>
        <dbReference type="PROSITE-ProRule" id="PRU00146"/>
    </source>
</evidence>
<dbReference type="PROSITE" id="PS01359">
    <property type="entry name" value="ZF_PHD_1"/>
    <property type="match status" value="1"/>
</dbReference>
<dbReference type="GO" id="GO:0008270">
    <property type="term" value="F:zinc ion binding"/>
    <property type="evidence" value="ECO:0007669"/>
    <property type="project" value="UniProtKB-KW"/>
</dbReference>
<evidence type="ECO:0000256" key="5">
    <source>
        <dbReference type="SAM" id="MobiDB-lite"/>
    </source>
</evidence>
<dbReference type="Pfam" id="PF00628">
    <property type="entry name" value="PHD"/>
    <property type="match status" value="1"/>
</dbReference>
<feature type="compositionally biased region" description="Basic and acidic residues" evidence="5">
    <location>
        <begin position="393"/>
        <end position="429"/>
    </location>
</feature>
<dbReference type="SMART" id="SM00249">
    <property type="entry name" value="PHD"/>
    <property type="match status" value="1"/>
</dbReference>
<feature type="region of interest" description="Disordered" evidence="5">
    <location>
        <begin position="823"/>
        <end position="857"/>
    </location>
</feature>
<evidence type="ECO:0000313" key="9">
    <source>
        <dbReference type="Proteomes" id="UP000759131"/>
    </source>
</evidence>
<feature type="region of interest" description="Disordered" evidence="5">
    <location>
        <begin position="963"/>
        <end position="994"/>
    </location>
</feature>
<evidence type="ECO:0000259" key="6">
    <source>
        <dbReference type="PROSITE" id="PS50016"/>
    </source>
</evidence>
<dbReference type="Gene3D" id="1.10.472.30">
    <property type="entry name" value="Transcription elongation factor S-II, central domain"/>
    <property type="match status" value="1"/>
</dbReference>
<dbReference type="PANTHER" id="PTHR11477">
    <property type="entry name" value="TRANSCRIPTION FACTOR S-II ZINC FINGER DOMAIN-CONTAINING PROTEIN"/>
    <property type="match status" value="1"/>
</dbReference>
<dbReference type="EMBL" id="CAJPIZ010008663">
    <property type="protein sequence ID" value="CAG2111307.1"/>
    <property type="molecule type" value="Genomic_DNA"/>
</dbReference>